<dbReference type="Proteomes" id="UP000784919">
    <property type="component" value="Unassembled WGS sequence"/>
</dbReference>
<proteinExistence type="predicted"/>
<dbReference type="AlphaFoldDB" id="A0A9P7SMD8"/>
<sequence length="82" mass="9388">MDSEVEDLPRRNPNAVGPSCNFDKWLRHCETEEGPPPDAFGDNSPIKGMKERPKRPTKGDILRDLKERAAKSKAAHWEYGRR</sequence>
<reference evidence="2" key="1">
    <citation type="journal article" date="2020" name="bioRxiv">
        <title>Whole genome comparisons of ergot fungi reveals the divergence and evolution of species within the genus Claviceps are the result of varying mechanisms driving genome evolution and host range expansion.</title>
        <authorList>
            <person name="Wyka S.A."/>
            <person name="Mondo S.J."/>
            <person name="Liu M."/>
            <person name="Dettman J."/>
            <person name="Nalam V."/>
            <person name="Broders K.D."/>
        </authorList>
    </citation>
    <scope>NUCLEOTIDE SEQUENCE</scope>
    <source>
        <strain evidence="2">CCC 1102</strain>
    </source>
</reference>
<comment type="caution">
    <text evidence="2">The sequence shown here is derived from an EMBL/GenBank/DDBJ whole genome shotgun (WGS) entry which is preliminary data.</text>
</comment>
<evidence type="ECO:0000256" key="1">
    <source>
        <dbReference type="SAM" id="MobiDB-lite"/>
    </source>
</evidence>
<feature type="region of interest" description="Disordered" evidence="1">
    <location>
        <begin position="30"/>
        <end position="62"/>
    </location>
</feature>
<accession>A0A9P7SMD8</accession>
<dbReference type="EMBL" id="SRPS01000430">
    <property type="protein sequence ID" value="KAG5958066.1"/>
    <property type="molecule type" value="Genomic_DNA"/>
</dbReference>
<name>A0A9P7SMD8_9HYPO</name>
<gene>
    <name evidence="2" type="ORF">E4U56_005847</name>
</gene>
<evidence type="ECO:0000313" key="2">
    <source>
        <dbReference type="EMBL" id="KAG5958066.1"/>
    </source>
</evidence>
<evidence type="ECO:0000313" key="3">
    <source>
        <dbReference type="Proteomes" id="UP000784919"/>
    </source>
</evidence>
<protein>
    <submittedName>
        <fullName evidence="2">Uncharacterized protein</fullName>
    </submittedName>
</protein>
<organism evidence="2 3">
    <name type="scientific">Claviceps arundinis</name>
    <dbReference type="NCBI Taxonomy" id="1623583"/>
    <lineage>
        <taxon>Eukaryota</taxon>
        <taxon>Fungi</taxon>
        <taxon>Dikarya</taxon>
        <taxon>Ascomycota</taxon>
        <taxon>Pezizomycotina</taxon>
        <taxon>Sordariomycetes</taxon>
        <taxon>Hypocreomycetidae</taxon>
        <taxon>Hypocreales</taxon>
        <taxon>Clavicipitaceae</taxon>
        <taxon>Claviceps</taxon>
    </lineage>
</organism>